<keyword evidence="2" id="KW-0813">Transport</keyword>
<accession>A0A0D6B2Z1</accession>
<comment type="similarity">
    <text evidence="13">Belongs to the DsbB family. DsbI subfamily.</text>
</comment>
<evidence type="ECO:0000256" key="15">
    <source>
        <dbReference type="ARBA" id="ARBA00039389"/>
    </source>
</evidence>
<evidence type="ECO:0000313" key="17">
    <source>
        <dbReference type="EMBL" id="BAQ69215.1"/>
    </source>
</evidence>
<dbReference type="InterPro" id="IPR023380">
    <property type="entry name" value="DsbB-like_sf"/>
</dbReference>
<evidence type="ECO:0000256" key="1">
    <source>
        <dbReference type="ARBA" id="ARBA00004429"/>
    </source>
</evidence>
<reference evidence="17 18" key="1">
    <citation type="submission" date="2015-02" db="EMBL/GenBank/DDBJ databases">
        <title>Genome sequene of Rhodovulum sulfidophilum DSM 2351.</title>
        <authorList>
            <person name="Nagao N."/>
        </authorList>
    </citation>
    <scope>NUCLEOTIDE SEQUENCE [LARGE SCALE GENOMIC DNA]</scope>
    <source>
        <strain evidence="17 18">DSM 2351</strain>
    </source>
</reference>
<evidence type="ECO:0000256" key="16">
    <source>
        <dbReference type="SAM" id="Phobius"/>
    </source>
</evidence>
<keyword evidence="7 16" id="KW-1133">Transmembrane helix</keyword>
<keyword evidence="10" id="KW-1015">Disulfide bond</keyword>
<comment type="subcellular location">
    <subcellularLocation>
        <location evidence="1">Cell inner membrane</location>
        <topology evidence="1">Multi-pass membrane protein</topology>
    </subcellularLocation>
</comment>
<evidence type="ECO:0000256" key="10">
    <source>
        <dbReference type="ARBA" id="ARBA00023157"/>
    </source>
</evidence>
<dbReference type="GO" id="GO:0015035">
    <property type="term" value="F:protein-disulfide reductase activity"/>
    <property type="evidence" value="ECO:0007669"/>
    <property type="project" value="InterPro"/>
</dbReference>
<evidence type="ECO:0000256" key="5">
    <source>
        <dbReference type="ARBA" id="ARBA00022692"/>
    </source>
</evidence>
<evidence type="ECO:0000256" key="7">
    <source>
        <dbReference type="ARBA" id="ARBA00022989"/>
    </source>
</evidence>
<evidence type="ECO:0000256" key="8">
    <source>
        <dbReference type="ARBA" id="ARBA00023002"/>
    </source>
</evidence>
<evidence type="ECO:0000256" key="13">
    <source>
        <dbReference type="ARBA" id="ARBA00038060"/>
    </source>
</evidence>
<dbReference type="PANTHER" id="PTHR36570">
    <property type="entry name" value="DISULFIDE BOND FORMATION PROTEIN B"/>
    <property type="match status" value="1"/>
</dbReference>
<dbReference type="SUPFAM" id="SSF158442">
    <property type="entry name" value="DsbB-like"/>
    <property type="match status" value="1"/>
</dbReference>
<dbReference type="PATRIC" id="fig|35806.4.peg.2121"/>
<keyword evidence="8" id="KW-0560">Oxidoreductase</keyword>
<dbReference type="InterPro" id="IPR003752">
    <property type="entry name" value="DiS_bond_form_DsbB/BdbC"/>
</dbReference>
<dbReference type="PIRSF" id="PIRSF033913">
    <property type="entry name" value="S-S_format_DsbB"/>
    <property type="match status" value="1"/>
</dbReference>
<proteinExistence type="inferred from homology"/>
<evidence type="ECO:0000313" key="18">
    <source>
        <dbReference type="Proteomes" id="UP000064912"/>
    </source>
</evidence>
<dbReference type="InterPro" id="IPR024199">
    <property type="entry name" value="Uncharacterised_DsbB"/>
</dbReference>
<dbReference type="KEGG" id="rsu:NHU_02061"/>
<evidence type="ECO:0000256" key="3">
    <source>
        <dbReference type="ARBA" id="ARBA00022475"/>
    </source>
</evidence>
<protein>
    <recommendedName>
        <fullName evidence="15">Putative protein-disulfide oxidoreductase DsbI</fullName>
    </recommendedName>
</protein>
<comment type="subunit">
    <text evidence="14">Interacts with DsbL.</text>
</comment>
<sequence>MTATRNQLILLAAGASAATLLAGFGFEHLGGLAPCKLCLWQRWPHAVAPTLGLLAVAIGGRMLPLSGMVTMAVSTGLAIYHSGVERHWWAGPSSCTSSGPSLSQMTPEQILTPSLVEPVVLCDRIAWELFGLTMANYNVLLSAFLVVVWAMALARGRG</sequence>
<evidence type="ECO:0000256" key="11">
    <source>
        <dbReference type="ARBA" id="ARBA00023284"/>
    </source>
</evidence>
<feature type="transmembrane region" description="Helical" evidence="16">
    <location>
        <begin position="137"/>
        <end position="154"/>
    </location>
</feature>
<keyword evidence="9 16" id="KW-0472">Membrane</keyword>
<organism evidence="17 18">
    <name type="scientific">Rhodovulum sulfidophilum</name>
    <name type="common">Rhodobacter sulfidophilus</name>
    <dbReference type="NCBI Taxonomy" id="35806"/>
    <lineage>
        <taxon>Bacteria</taxon>
        <taxon>Pseudomonadati</taxon>
        <taxon>Pseudomonadota</taxon>
        <taxon>Alphaproteobacteria</taxon>
        <taxon>Rhodobacterales</taxon>
        <taxon>Paracoccaceae</taxon>
        <taxon>Rhodovulum</taxon>
    </lineage>
</organism>
<evidence type="ECO:0000256" key="6">
    <source>
        <dbReference type="ARBA" id="ARBA00022982"/>
    </source>
</evidence>
<keyword evidence="5 16" id="KW-0812">Transmembrane</keyword>
<keyword evidence="3" id="KW-1003">Cell membrane</keyword>
<evidence type="ECO:0000256" key="9">
    <source>
        <dbReference type="ARBA" id="ARBA00023136"/>
    </source>
</evidence>
<dbReference type="Gene3D" id="1.20.1550.10">
    <property type="entry name" value="DsbB-like"/>
    <property type="match status" value="1"/>
</dbReference>
<keyword evidence="4" id="KW-0997">Cell inner membrane</keyword>
<evidence type="ECO:0000256" key="12">
    <source>
        <dbReference type="ARBA" id="ARBA00037310"/>
    </source>
</evidence>
<dbReference type="PANTHER" id="PTHR36570:SF1">
    <property type="entry name" value="PROTEIN-DISULFIDE OXIDOREDUCTASE DSBI"/>
    <property type="match status" value="1"/>
</dbReference>
<dbReference type="eggNOG" id="COG1495">
    <property type="taxonomic scope" value="Bacteria"/>
</dbReference>
<keyword evidence="6" id="KW-0249">Electron transport</keyword>
<dbReference type="AlphaFoldDB" id="A0A0D6B2Z1"/>
<keyword evidence="11" id="KW-0676">Redox-active center</keyword>
<dbReference type="Pfam" id="PF02600">
    <property type="entry name" value="DsbB"/>
    <property type="match status" value="1"/>
</dbReference>
<evidence type="ECO:0000256" key="14">
    <source>
        <dbReference type="ARBA" id="ARBA00038526"/>
    </source>
</evidence>
<gene>
    <name evidence="17" type="ORF">NHU_02061</name>
</gene>
<dbReference type="InterPro" id="IPR050183">
    <property type="entry name" value="DsbB"/>
</dbReference>
<feature type="transmembrane region" description="Helical" evidence="16">
    <location>
        <begin position="39"/>
        <end position="58"/>
    </location>
</feature>
<dbReference type="GO" id="GO:0006457">
    <property type="term" value="P:protein folding"/>
    <property type="evidence" value="ECO:0007669"/>
    <property type="project" value="InterPro"/>
</dbReference>
<dbReference type="EMBL" id="AP014800">
    <property type="protein sequence ID" value="BAQ69215.1"/>
    <property type="molecule type" value="Genomic_DNA"/>
</dbReference>
<evidence type="ECO:0000256" key="4">
    <source>
        <dbReference type="ARBA" id="ARBA00022519"/>
    </source>
</evidence>
<comment type="function">
    <text evidence="12">Required for disulfide bond formation in some proteins. Part of a redox system composed of DsbI and DsbL that mediates formation of an essential disulfide bond in AssT.</text>
</comment>
<dbReference type="GO" id="GO:0005886">
    <property type="term" value="C:plasma membrane"/>
    <property type="evidence" value="ECO:0007669"/>
    <property type="project" value="UniProtKB-SubCell"/>
</dbReference>
<dbReference type="Proteomes" id="UP000064912">
    <property type="component" value="Chromosome"/>
</dbReference>
<evidence type="ECO:0000256" key="2">
    <source>
        <dbReference type="ARBA" id="ARBA00022448"/>
    </source>
</evidence>
<name>A0A0D6B2Z1_RHOSU</name>